<organism evidence="4 5">
    <name type="scientific">Cotesia glomerata</name>
    <name type="common">Lepidopteran parasitic wasp</name>
    <name type="synonym">Apanteles glomeratus</name>
    <dbReference type="NCBI Taxonomy" id="32391"/>
    <lineage>
        <taxon>Eukaryota</taxon>
        <taxon>Metazoa</taxon>
        <taxon>Ecdysozoa</taxon>
        <taxon>Arthropoda</taxon>
        <taxon>Hexapoda</taxon>
        <taxon>Insecta</taxon>
        <taxon>Pterygota</taxon>
        <taxon>Neoptera</taxon>
        <taxon>Endopterygota</taxon>
        <taxon>Hymenoptera</taxon>
        <taxon>Apocrita</taxon>
        <taxon>Ichneumonoidea</taxon>
        <taxon>Braconidae</taxon>
        <taxon>Microgastrinae</taxon>
        <taxon>Cotesia</taxon>
    </lineage>
</organism>
<evidence type="ECO:0000256" key="1">
    <source>
        <dbReference type="ARBA" id="ARBA00006484"/>
    </source>
</evidence>
<dbReference type="Pfam" id="PF00106">
    <property type="entry name" value="adh_short"/>
    <property type="match status" value="1"/>
</dbReference>
<comment type="caution">
    <text evidence="4">The sequence shown here is derived from an EMBL/GenBank/DDBJ whole genome shotgun (WGS) entry which is preliminary data.</text>
</comment>
<evidence type="ECO:0000256" key="3">
    <source>
        <dbReference type="RuleBase" id="RU000363"/>
    </source>
</evidence>
<accession>A0AAV7J7X7</accession>
<evidence type="ECO:0008006" key="6">
    <source>
        <dbReference type="Google" id="ProtNLM"/>
    </source>
</evidence>
<dbReference type="PANTHER" id="PTHR43115">
    <property type="entry name" value="DEHYDROGENASE/REDUCTASE SDR FAMILY MEMBER 11"/>
    <property type="match status" value="1"/>
</dbReference>
<evidence type="ECO:0000313" key="5">
    <source>
        <dbReference type="Proteomes" id="UP000826195"/>
    </source>
</evidence>
<evidence type="ECO:0000256" key="2">
    <source>
        <dbReference type="ARBA" id="ARBA00023002"/>
    </source>
</evidence>
<dbReference type="PRINTS" id="PR00080">
    <property type="entry name" value="SDRFAMILY"/>
</dbReference>
<evidence type="ECO:0000313" key="4">
    <source>
        <dbReference type="EMBL" id="KAH0568316.1"/>
    </source>
</evidence>
<dbReference type="PRINTS" id="PR00081">
    <property type="entry name" value="GDHRDH"/>
</dbReference>
<dbReference type="EMBL" id="JAHXZJ010000001">
    <property type="protein sequence ID" value="KAH0568316.1"/>
    <property type="molecule type" value="Genomic_DNA"/>
</dbReference>
<sequence>MRMDRWAGKSAIVTGVSSGIGEVITEKLVRAGVNVLGLARREDKLQALAQRFKSAKGKFCYLKCDLRNEQDILKAFAWVEKNFGCIDILINNAGVLFLNSFEDAKTDEYHILMDLNVIAPAICIREALKLMRKHKNEGHIININSIAGHQAVIGNMPVNLYPASKFALRAMTETLKGEIRAKNDKIRITGIHPGVVKTDLYHTLSEATTDMIYNTMSFLESKDVADCVMFALSMPSNVQIDELTVSPVMYKNES</sequence>
<name>A0AAV7J7X7_COTGL</name>
<comment type="similarity">
    <text evidence="1 3">Belongs to the short-chain dehydrogenases/reductases (SDR) family.</text>
</comment>
<dbReference type="Proteomes" id="UP000826195">
    <property type="component" value="Unassembled WGS sequence"/>
</dbReference>
<keyword evidence="5" id="KW-1185">Reference proteome</keyword>
<dbReference type="SUPFAM" id="SSF51735">
    <property type="entry name" value="NAD(P)-binding Rossmann-fold domains"/>
    <property type="match status" value="1"/>
</dbReference>
<reference evidence="4 5" key="1">
    <citation type="journal article" date="2021" name="J. Hered.">
        <title>A chromosome-level genome assembly of the parasitoid wasp, Cotesia glomerata (Hymenoptera: Braconidae).</title>
        <authorList>
            <person name="Pinto B.J."/>
            <person name="Weis J.J."/>
            <person name="Gamble T."/>
            <person name="Ode P.J."/>
            <person name="Paul R."/>
            <person name="Zaspel J.M."/>
        </authorList>
    </citation>
    <scope>NUCLEOTIDE SEQUENCE [LARGE SCALE GENOMIC DNA]</scope>
    <source>
        <strain evidence="4">CgM1</strain>
    </source>
</reference>
<dbReference type="PANTHER" id="PTHR43115:SF4">
    <property type="entry name" value="DEHYDROGENASE_REDUCTASE SDR FAMILY MEMBER 11"/>
    <property type="match status" value="1"/>
</dbReference>
<keyword evidence="2" id="KW-0560">Oxidoreductase</keyword>
<dbReference type="GO" id="GO:0016616">
    <property type="term" value="F:oxidoreductase activity, acting on the CH-OH group of donors, NAD or NADP as acceptor"/>
    <property type="evidence" value="ECO:0007669"/>
    <property type="project" value="UniProtKB-ARBA"/>
</dbReference>
<gene>
    <name evidence="4" type="ORF">KQX54_020412</name>
</gene>
<dbReference type="FunFam" id="3.40.50.720:FF:000047">
    <property type="entry name" value="NADP-dependent L-serine/L-allo-threonine dehydrogenase"/>
    <property type="match status" value="1"/>
</dbReference>
<protein>
    <recommendedName>
        <fullName evidence="6">Farnesol dehydrogenase-like</fullName>
    </recommendedName>
</protein>
<dbReference type="AlphaFoldDB" id="A0AAV7J7X7"/>
<proteinExistence type="inferred from homology"/>
<dbReference type="InterPro" id="IPR036291">
    <property type="entry name" value="NAD(P)-bd_dom_sf"/>
</dbReference>
<dbReference type="Gene3D" id="3.40.50.720">
    <property type="entry name" value="NAD(P)-binding Rossmann-like Domain"/>
    <property type="match status" value="1"/>
</dbReference>
<dbReference type="InterPro" id="IPR002347">
    <property type="entry name" value="SDR_fam"/>
</dbReference>